<dbReference type="Gene3D" id="3.40.50.300">
    <property type="entry name" value="P-loop containing nucleotide triphosphate hydrolases"/>
    <property type="match status" value="1"/>
</dbReference>
<dbReference type="InterPro" id="IPR003593">
    <property type="entry name" value="AAA+_ATPase"/>
</dbReference>
<dbReference type="SMART" id="SM00382">
    <property type="entry name" value="AAA"/>
    <property type="match status" value="1"/>
</dbReference>
<keyword evidence="4" id="KW-1133">Transmembrane helix</keyword>
<feature type="transmembrane region" description="Helical" evidence="4">
    <location>
        <begin position="6"/>
        <end position="27"/>
    </location>
</feature>
<dbReference type="PROSITE" id="PS50893">
    <property type="entry name" value="ABC_TRANSPORTER_2"/>
    <property type="match status" value="1"/>
</dbReference>
<organism evidence="6">
    <name type="scientific">marine sediment metagenome</name>
    <dbReference type="NCBI Taxonomy" id="412755"/>
    <lineage>
        <taxon>unclassified sequences</taxon>
        <taxon>metagenomes</taxon>
        <taxon>ecological metagenomes</taxon>
    </lineage>
</organism>
<evidence type="ECO:0000259" key="5">
    <source>
        <dbReference type="PROSITE" id="PS50893"/>
    </source>
</evidence>
<reference evidence="6" key="1">
    <citation type="journal article" date="2015" name="Nature">
        <title>Complex archaea that bridge the gap between prokaryotes and eukaryotes.</title>
        <authorList>
            <person name="Spang A."/>
            <person name="Saw J.H."/>
            <person name="Jorgensen S.L."/>
            <person name="Zaremba-Niedzwiedzka K."/>
            <person name="Martijn J."/>
            <person name="Lind A.E."/>
            <person name="van Eijk R."/>
            <person name="Schleper C."/>
            <person name="Guy L."/>
            <person name="Ettema T.J."/>
        </authorList>
    </citation>
    <scope>NUCLEOTIDE SEQUENCE</scope>
</reference>
<feature type="domain" description="ABC transporter" evidence="5">
    <location>
        <begin position="70"/>
        <end position="303"/>
    </location>
</feature>
<name>A0A0F9G7G4_9ZZZZ</name>
<evidence type="ECO:0000256" key="4">
    <source>
        <dbReference type="SAM" id="Phobius"/>
    </source>
</evidence>
<dbReference type="InterPro" id="IPR027417">
    <property type="entry name" value="P-loop_NTPase"/>
</dbReference>
<dbReference type="PANTHER" id="PTHR42939:SF1">
    <property type="entry name" value="ABC TRANSPORTER ATP-BINDING PROTEIN ALBC-RELATED"/>
    <property type="match status" value="1"/>
</dbReference>
<dbReference type="GO" id="GO:0005524">
    <property type="term" value="F:ATP binding"/>
    <property type="evidence" value="ECO:0007669"/>
    <property type="project" value="UniProtKB-KW"/>
</dbReference>
<protein>
    <recommendedName>
        <fullName evidence="5">ABC transporter domain-containing protein</fullName>
    </recommendedName>
</protein>
<dbReference type="AlphaFoldDB" id="A0A0F9G7G4"/>
<dbReference type="InterPro" id="IPR003439">
    <property type="entry name" value="ABC_transporter-like_ATP-bd"/>
</dbReference>
<keyword evidence="3" id="KW-0067">ATP-binding</keyword>
<evidence type="ECO:0000256" key="1">
    <source>
        <dbReference type="ARBA" id="ARBA00022448"/>
    </source>
</evidence>
<evidence type="ECO:0000256" key="2">
    <source>
        <dbReference type="ARBA" id="ARBA00022741"/>
    </source>
</evidence>
<dbReference type="Pfam" id="PF00005">
    <property type="entry name" value="ABC_tran"/>
    <property type="match status" value="1"/>
</dbReference>
<sequence length="405" mass="46660">QRPQRPGGFLLFIIISIIVVIIVFLIIRKRKNKKSQIKMREYEKKNQEISPVEEKIVKERPVIDKTEVVLKLENLTKKYGNFIAVNEINLEVRRGETIGLVGPNGAGKTTTIKMIAKILRPNSGRILIRTNHSELEDLEKVSSTISQIGFLIDIPNFYNMTAYQLLKYFAKLQNYPKEKTEGRIDELLKLFKLAEWKYEKVKTFSKGMTQKLGIIQALINDPEIVILDEPQTGLDPLARVEIRKYIRKLQTQGKTIFVASHMLYEISEVCDKIALINHGSIAGFDTVENLALILKISELNCGILESLKASELEPLLNRLNKKLNPYLDQNLDPKISKIPVKYYSEQQELKIFYDGKNESRGEILKILIKEFESDFTVISFTQPRTSQLERVYAKMVEDSDLKRDE</sequence>
<feature type="non-terminal residue" evidence="6">
    <location>
        <position position="1"/>
    </location>
</feature>
<evidence type="ECO:0000256" key="3">
    <source>
        <dbReference type="ARBA" id="ARBA00022840"/>
    </source>
</evidence>
<gene>
    <name evidence="6" type="ORF">LCGC14_1945020</name>
</gene>
<comment type="caution">
    <text evidence="6">The sequence shown here is derived from an EMBL/GenBank/DDBJ whole genome shotgun (WGS) entry which is preliminary data.</text>
</comment>
<keyword evidence="2" id="KW-0547">Nucleotide-binding</keyword>
<accession>A0A0F9G7G4</accession>
<dbReference type="GO" id="GO:0016887">
    <property type="term" value="F:ATP hydrolysis activity"/>
    <property type="evidence" value="ECO:0007669"/>
    <property type="project" value="InterPro"/>
</dbReference>
<dbReference type="SUPFAM" id="SSF52540">
    <property type="entry name" value="P-loop containing nucleoside triphosphate hydrolases"/>
    <property type="match status" value="1"/>
</dbReference>
<keyword evidence="4" id="KW-0472">Membrane</keyword>
<keyword evidence="1" id="KW-0813">Transport</keyword>
<dbReference type="PANTHER" id="PTHR42939">
    <property type="entry name" value="ABC TRANSPORTER ATP-BINDING PROTEIN ALBC-RELATED"/>
    <property type="match status" value="1"/>
</dbReference>
<keyword evidence="4" id="KW-0812">Transmembrane</keyword>
<evidence type="ECO:0000313" key="6">
    <source>
        <dbReference type="EMBL" id="KKL86411.1"/>
    </source>
</evidence>
<proteinExistence type="predicted"/>
<dbReference type="InterPro" id="IPR051782">
    <property type="entry name" value="ABC_Transporter_VariousFunc"/>
</dbReference>
<dbReference type="EMBL" id="LAZR01021124">
    <property type="protein sequence ID" value="KKL86411.1"/>
    <property type="molecule type" value="Genomic_DNA"/>
</dbReference>